<dbReference type="EMBL" id="DYWQ01000062">
    <property type="protein sequence ID" value="HJF44921.1"/>
    <property type="molecule type" value="Genomic_DNA"/>
</dbReference>
<gene>
    <name evidence="2" type="ORF">K8U72_03965</name>
</gene>
<evidence type="ECO:0008006" key="4">
    <source>
        <dbReference type="Google" id="ProtNLM"/>
    </source>
</evidence>
<reference evidence="2" key="2">
    <citation type="submission" date="2021-09" db="EMBL/GenBank/DDBJ databases">
        <authorList>
            <person name="Gilroy R."/>
        </authorList>
    </citation>
    <scope>NUCLEOTIDE SEQUENCE</scope>
    <source>
        <strain evidence="2">CHK124-7917</strain>
    </source>
</reference>
<dbReference type="Proteomes" id="UP000697330">
    <property type="component" value="Unassembled WGS sequence"/>
</dbReference>
<evidence type="ECO:0000313" key="2">
    <source>
        <dbReference type="EMBL" id="HJF44921.1"/>
    </source>
</evidence>
<reference evidence="2" key="1">
    <citation type="journal article" date="2021" name="PeerJ">
        <title>Extensive microbial diversity within the chicken gut microbiome revealed by metagenomics and culture.</title>
        <authorList>
            <person name="Gilroy R."/>
            <person name="Ravi A."/>
            <person name="Getino M."/>
            <person name="Pursley I."/>
            <person name="Horton D.L."/>
            <person name="Alikhan N.F."/>
            <person name="Baker D."/>
            <person name="Gharbi K."/>
            <person name="Hall N."/>
            <person name="Watson M."/>
            <person name="Adriaenssens E.M."/>
            <person name="Foster-Nyarko E."/>
            <person name="Jarju S."/>
            <person name="Secka A."/>
            <person name="Antonio M."/>
            <person name="Oren A."/>
            <person name="Chaudhuri R.R."/>
            <person name="La Ragione R."/>
            <person name="Hildebrand F."/>
            <person name="Pallen M.J."/>
        </authorList>
    </citation>
    <scope>NUCLEOTIDE SEQUENCE</scope>
    <source>
        <strain evidence="2">CHK124-7917</strain>
    </source>
</reference>
<accession>A0A921KMM2</accession>
<name>A0A921KMM2_9ACTN</name>
<proteinExistence type="predicted"/>
<comment type="caution">
    <text evidence="2">The sequence shown here is derived from an EMBL/GenBank/DDBJ whole genome shotgun (WGS) entry which is preliminary data.</text>
</comment>
<feature type="region of interest" description="Disordered" evidence="1">
    <location>
        <begin position="328"/>
        <end position="349"/>
    </location>
</feature>
<evidence type="ECO:0000256" key="1">
    <source>
        <dbReference type="SAM" id="MobiDB-lite"/>
    </source>
</evidence>
<sequence>MRSRRLRWRLEKGERCDGNVPERVPDNAEIERLIDAVPELARASKPLQLLVSREAPRMRRSLVHTHASPDLPPGSAFELAPGVRCISPEHLPVAMAPRLTDLELIYLLSELLGIYAIDPTSEKGMFQRKSPLTTPERILEHLGALGPEHGTQRVRRALRHACVRSGSPRETKLSLRLGLRPSLGGYGLEVLSMNEPLEVRRIHDRMESGVRKPDILLRGRADEAGGAPRIAAVEYDGRDHATEQAHARDAARSTELTAIGLSEHVVTKVQYRDLDYMDGLAEILRQELGLPRHRVTRKVTEWRRARRAALYEKLEHIDGVRWDGRARERAHGEKDSPAAAPKTSDGGWDVVPVEAYGLG</sequence>
<protein>
    <recommendedName>
        <fullName evidence="4">DUF559 domain-containing protein</fullName>
    </recommendedName>
</protein>
<dbReference type="AlphaFoldDB" id="A0A921KMM2"/>
<organism evidence="2 3">
    <name type="scientific">Thermophilibacter provencensis</name>
    <dbReference type="NCBI Taxonomy" id="1852386"/>
    <lineage>
        <taxon>Bacteria</taxon>
        <taxon>Bacillati</taxon>
        <taxon>Actinomycetota</taxon>
        <taxon>Coriobacteriia</taxon>
        <taxon>Coriobacteriales</taxon>
        <taxon>Atopobiaceae</taxon>
        <taxon>Thermophilibacter</taxon>
    </lineage>
</organism>
<evidence type="ECO:0000313" key="3">
    <source>
        <dbReference type="Proteomes" id="UP000697330"/>
    </source>
</evidence>
<dbReference type="RefSeq" id="WP_273446907.1">
    <property type="nucleotide sequence ID" value="NZ_CALUGK010000006.1"/>
</dbReference>